<geneLocation type="plasmid" evidence="2 3">
    <name>pMAQU01</name>
</geneLocation>
<feature type="compositionally biased region" description="Polar residues" evidence="1">
    <location>
        <begin position="1"/>
        <end position="13"/>
    </location>
</feature>
<evidence type="ECO:0000313" key="3">
    <source>
        <dbReference type="Proteomes" id="UP000000998"/>
    </source>
</evidence>
<evidence type="ECO:0000313" key="2">
    <source>
        <dbReference type="EMBL" id="ABM21160.1"/>
    </source>
</evidence>
<accession>A1U841</accession>
<dbReference type="HOGENOM" id="CLU_2666800_0_0_6"/>
<protein>
    <submittedName>
        <fullName evidence="2">Uncharacterized protein</fullName>
    </submittedName>
</protein>
<organism evidence="2 3">
    <name type="scientific">Marinobacter nauticus (strain ATCC 700491 / DSM 11845 / VT8)</name>
    <name type="common">Marinobacter aquaeolei</name>
    <dbReference type="NCBI Taxonomy" id="351348"/>
    <lineage>
        <taxon>Bacteria</taxon>
        <taxon>Pseudomonadati</taxon>
        <taxon>Pseudomonadota</taxon>
        <taxon>Gammaproteobacteria</taxon>
        <taxon>Pseudomonadales</taxon>
        <taxon>Marinobacteraceae</taxon>
        <taxon>Marinobacter</taxon>
    </lineage>
</organism>
<gene>
    <name evidence="2" type="ordered locus">Maqu_4309</name>
</gene>
<proteinExistence type="predicted"/>
<dbReference type="Proteomes" id="UP000000998">
    <property type="component" value="Plasmid pMAQU01"/>
</dbReference>
<sequence length="75" mass="8668">MNNAAAETMNWQPHTKDDHPIQTGDRLWWSDLNGAEKPRWVEVKQIDLEEGLIFCKDQTDTNLMTVPEELTTQAN</sequence>
<dbReference type="RefSeq" id="WP_011783193.1">
    <property type="nucleotide sequence ID" value="NC_008738.1"/>
</dbReference>
<reference evidence="3" key="1">
    <citation type="journal article" date="2011" name="Appl. Environ. Microbiol.">
        <title>Genomic potential of Marinobacter aquaeolei, a biogeochemical 'opportunitroph'.</title>
        <authorList>
            <person name="Singer E."/>
            <person name="Webb E.A."/>
            <person name="Nelson W.C."/>
            <person name="Heidelberg J.F."/>
            <person name="Ivanova N."/>
            <person name="Pati A."/>
            <person name="Edwards K.J."/>
        </authorList>
    </citation>
    <scope>NUCLEOTIDE SEQUENCE [LARGE SCALE GENOMIC DNA]</scope>
    <source>
        <strain evidence="3">ATCC 700491 / DSM 11845 / VT8</strain>
    </source>
</reference>
<feature type="region of interest" description="Disordered" evidence="1">
    <location>
        <begin position="1"/>
        <end position="23"/>
    </location>
</feature>
<name>A1U841_MARN8</name>
<keyword evidence="2" id="KW-0614">Plasmid</keyword>
<evidence type="ECO:0000256" key="1">
    <source>
        <dbReference type="SAM" id="MobiDB-lite"/>
    </source>
</evidence>
<dbReference type="EMBL" id="CP000515">
    <property type="protein sequence ID" value="ABM21160.1"/>
    <property type="molecule type" value="Genomic_DNA"/>
</dbReference>
<dbReference type="KEGG" id="maq:Maqu_4309"/>
<dbReference type="AlphaFoldDB" id="A1U841"/>